<evidence type="ECO:0000313" key="2">
    <source>
        <dbReference type="EMBL" id="CRY84363.1"/>
    </source>
</evidence>
<reference evidence="3" key="1">
    <citation type="submission" date="2015-03" db="EMBL/GenBank/DDBJ databases">
        <authorList>
            <consortium name="Pathogen Informatics"/>
        </authorList>
    </citation>
    <scope>NUCLEOTIDE SEQUENCE [LARGE SCALE GENOMIC DNA]</scope>
    <source>
        <strain evidence="3">NCTC11134</strain>
        <plasmid evidence="3">2</plasmid>
    </source>
</reference>
<dbReference type="EMBL" id="LN868939">
    <property type="protein sequence ID" value="CRY84363.1"/>
    <property type="molecule type" value="Genomic_DNA"/>
</dbReference>
<sequence length="72" mass="8196">MPHFYKYLGDDQDLLIESDEPRPDLLEWAYWAEISETDARKATPQPEKPAEPVKKTAPRKTAPRKAAEGGDE</sequence>
<dbReference type="Proteomes" id="UP000057820">
    <property type="component" value="Plasmid 2"/>
</dbReference>
<keyword evidence="2" id="KW-0614">Plasmid</keyword>
<protein>
    <submittedName>
        <fullName evidence="2">Uncharacterized protein</fullName>
    </submittedName>
</protein>
<proteinExistence type="predicted"/>
<dbReference type="RefSeq" id="WP_060594986.1">
    <property type="nucleotide sequence ID" value="NZ_CP031418.1"/>
</dbReference>
<dbReference type="AlphaFoldDB" id="A0A0H5PAA4"/>
<evidence type="ECO:0000313" key="3">
    <source>
        <dbReference type="Proteomes" id="UP000057820"/>
    </source>
</evidence>
<dbReference type="KEGG" id="nfr:ERS450000_05999"/>
<evidence type="ECO:0000256" key="1">
    <source>
        <dbReference type="SAM" id="MobiDB-lite"/>
    </source>
</evidence>
<geneLocation type="plasmid" evidence="2">
    <name>2</name>
</geneLocation>
<gene>
    <name evidence="2" type="ORF">ERS450000_05999</name>
</gene>
<name>A0A0H5PAA4_NOCFR</name>
<feature type="region of interest" description="Disordered" evidence="1">
    <location>
        <begin position="36"/>
        <end position="72"/>
    </location>
</feature>
<accession>A0A0H5PAA4</accession>
<organism evidence="2 3">
    <name type="scientific">Nocardia farcinica</name>
    <dbReference type="NCBI Taxonomy" id="37329"/>
    <lineage>
        <taxon>Bacteria</taxon>
        <taxon>Bacillati</taxon>
        <taxon>Actinomycetota</taxon>
        <taxon>Actinomycetes</taxon>
        <taxon>Mycobacteriales</taxon>
        <taxon>Nocardiaceae</taxon>
        <taxon>Nocardia</taxon>
    </lineage>
</organism>